<dbReference type="AlphaFoldDB" id="A0A3P6B6P1"/>
<dbReference type="Gene3D" id="3.30.559.10">
    <property type="entry name" value="Chloramphenicol acetyltransferase-like domain"/>
    <property type="match status" value="1"/>
</dbReference>
<evidence type="ECO:0000313" key="2">
    <source>
        <dbReference type="EMBL" id="VDC92141.1"/>
    </source>
</evidence>
<dbReference type="InterPro" id="IPR023213">
    <property type="entry name" value="CAT-like_dom_sf"/>
</dbReference>
<name>A0A3P6B6P1_BRACM</name>
<gene>
    <name evidence="2" type="ORF">BRAA02T08677Z</name>
</gene>
<dbReference type="PANTHER" id="PTHR31896">
    <property type="entry name" value="FAMILY REGULATORY PROTEIN, PUTATIVE (AFU_ORTHOLOGUE AFUA_3G14730)-RELATED"/>
    <property type="match status" value="1"/>
</dbReference>
<dbReference type="EMBL" id="LR031573">
    <property type="protein sequence ID" value="VDC92141.1"/>
    <property type="molecule type" value="Genomic_DNA"/>
</dbReference>
<organism evidence="2">
    <name type="scientific">Brassica campestris</name>
    <name type="common">Field mustard</name>
    <dbReference type="NCBI Taxonomy" id="3711"/>
    <lineage>
        <taxon>Eukaryota</taxon>
        <taxon>Viridiplantae</taxon>
        <taxon>Streptophyta</taxon>
        <taxon>Embryophyta</taxon>
        <taxon>Tracheophyta</taxon>
        <taxon>Spermatophyta</taxon>
        <taxon>Magnoliopsida</taxon>
        <taxon>eudicotyledons</taxon>
        <taxon>Gunneridae</taxon>
        <taxon>Pentapetalae</taxon>
        <taxon>rosids</taxon>
        <taxon>malvids</taxon>
        <taxon>Brassicales</taxon>
        <taxon>Brassicaceae</taxon>
        <taxon>Brassiceae</taxon>
        <taxon>Brassica</taxon>
    </lineage>
</organism>
<keyword evidence="1" id="KW-0808">Transferase</keyword>
<dbReference type="PANTHER" id="PTHR31896:SF60">
    <property type="entry name" value="ACETYLTRANSFERASE"/>
    <property type="match status" value="1"/>
</dbReference>
<dbReference type="InterPro" id="IPR051283">
    <property type="entry name" value="Sec_Metabolite_Acyltrans"/>
</dbReference>
<dbReference type="Pfam" id="PF02458">
    <property type="entry name" value="Transferase"/>
    <property type="match status" value="1"/>
</dbReference>
<protein>
    <submittedName>
        <fullName evidence="2">Uncharacterized protein</fullName>
    </submittedName>
</protein>
<proteinExistence type="predicted"/>
<accession>A0A3P6B6P1</accession>
<reference evidence="2" key="1">
    <citation type="submission" date="2018-11" db="EMBL/GenBank/DDBJ databases">
        <authorList>
            <consortium name="Genoscope - CEA"/>
            <person name="William W."/>
        </authorList>
    </citation>
    <scope>NUCLEOTIDE SEQUENCE</scope>
</reference>
<sequence length="127" mass="14256">MVKALQTRLPPISRKKKRRGDIRAYISRGDLFRQTPRRGRIDPMRDSARGFELPAHSECDGSGVKFVHAAAKTVSVSDVLDRTMLTRLKVSESLLAVQVTELKDGVFIGYGVNHLVSDGTSFWSFFF</sequence>
<evidence type="ECO:0000256" key="1">
    <source>
        <dbReference type="ARBA" id="ARBA00022679"/>
    </source>
</evidence>
<dbReference type="GO" id="GO:0016740">
    <property type="term" value="F:transferase activity"/>
    <property type="evidence" value="ECO:0007669"/>
    <property type="project" value="UniProtKB-KW"/>
</dbReference>